<dbReference type="EMBL" id="FWXW01000002">
    <property type="protein sequence ID" value="SMC46438.1"/>
    <property type="molecule type" value="Genomic_DNA"/>
</dbReference>
<dbReference type="Gene3D" id="1.20.58.100">
    <property type="entry name" value="Fumarate reductase/succinate dehydrogenase flavoprotein-like, C-terminal domain"/>
    <property type="match status" value="1"/>
</dbReference>
<dbReference type="GO" id="GO:0008734">
    <property type="term" value="F:L-aspartate oxidase activity"/>
    <property type="evidence" value="ECO:0007669"/>
    <property type="project" value="UniProtKB-UniRule"/>
</dbReference>
<name>A0A1W1ZEI6_9FIRM</name>
<keyword evidence="6 12" id="KW-0285">Flavoprotein</keyword>
<dbReference type="EC" id="1.4.3.16" evidence="4 11"/>
<keyword evidence="7 12" id="KW-0662">Pyridine nucleotide biosynthesis</keyword>
<comment type="subcellular location">
    <subcellularLocation>
        <location evidence="12">Cytoplasm</location>
    </subcellularLocation>
</comment>
<dbReference type="SUPFAM" id="SSF51905">
    <property type="entry name" value="FAD/NAD(P)-binding domain"/>
    <property type="match status" value="1"/>
</dbReference>
<dbReference type="RefSeq" id="WP_084233619.1">
    <property type="nucleotide sequence ID" value="NZ_FWXW01000002.1"/>
</dbReference>
<dbReference type="SUPFAM" id="SSF56425">
    <property type="entry name" value="Succinate dehydrogenase/fumarate reductase flavoprotein, catalytic domain"/>
    <property type="match status" value="1"/>
</dbReference>
<dbReference type="FunFam" id="3.90.700.10:FF:000002">
    <property type="entry name" value="L-aspartate oxidase"/>
    <property type="match status" value="1"/>
</dbReference>
<comment type="cofactor">
    <cofactor evidence="1 12">
        <name>FAD</name>
        <dbReference type="ChEBI" id="CHEBI:57692"/>
    </cofactor>
</comment>
<dbReference type="OrthoDB" id="9806724at2"/>
<comment type="function">
    <text evidence="12">Catalyzes the oxidation of L-aspartate to iminoaspartate.</text>
</comment>
<evidence type="ECO:0000256" key="3">
    <source>
        <dbReference type="ARBA" id="ARBA00008562"/>
    </source>
</evidence>
<dbReference type="GO" id="GO:0005737">
    <property type="term" value="C:cytoplasm"/>
    <property type="evidence" value="ECO:0007669"/>
    <property type="project" value="UniProtKB-SubCell"/>
</dbReference>
<dbReference type="Pfam" id="PF00890">
    <property type="entry name" value="FAD_binding_2"/>
    <property type="match status" value="1"/>
</dbReference>
<gene>
    <name evidence="15" type="ORF">SAMN02745168_0977</name>
</gene>
<comment type="similarity">
    <text evidence="3 12">Belongs to the FAD-dependent oxidoreductase 2 family. NadB subfamily.</text>
</comment>
<dbReference type="PRINTS" id="PR00368">
    <property type="entry name" value="FADPNR"/>
</dbReference>
<keyword evidence="16" id="KW-1185">Reference proteome</keyword>
<dbReference type="InterPro" id="IPR027477">
    <property type="entry name" value="Succ_DH/fumarate_Rdtase_cat_sf"/>
</dbReference>
<evidence type="ECO:0000256" key="8">
    <source>
        <dbReference type="ARBA" id="ARBA00022827"/>
    </source>
</evidence>
<dbReference type="PANTHER" id="PTHR42716">
    <property type="entry name" value="L-ASPARTATE OXIDASE"/>
    <property type="match status" value="1"/>
</dbReference>
<evidence type="ECO:0000256" key="5">
    <source>
        <dbReference type="ARBA" id="ARBA00021901"/>
    </source>
</evidence>
<feature type="domain" description="Fumarate reductase/succinate dehydrogenase flavoprotein-like C-terminal" evidence="14">
    <location>
        <begin position="438"/>
        <end position="513"/>
    </location>
</feature>
<feature type="domain" description="FAD-dependent oxidoreductase 2 FAD-binding" evidence="13">
    <location>
        <begin position="18"/>
        <end position="391"/>
    </location>
</feature>
<keyword evidence="9 12" id="KW-0560">Oxidoreductase</keyword>
<evidence type="ECO:0000313" key="16">
    <source>
        <dbReference type="Proteomes" id="UP000192790"/>
    </source>
</evidence>
<dbReference type="STRING" id="1122930.SAMN02745168_0977"/>
<evidence type="ECO:0000256" key="4">
    <source>
        <dbReference type="ARBA" id="ARBA00012173"/>
    </source>
</evidence>
<evidence type="ECO:0000256" key="10">
    <source>
        <dbReference type="ARBA" id="ARBA00048305"/>
    </source>
</evidence>
<evidence type="ECO:0000313" key="15">
    <source>
        <dbReference type="EMBL" id="SMC46438.1"/>
    </source>
</evidence>
<dbReference type="NCBIfam" id="TIGR00551">
    <property type="entry name" value="nadB"/>
    <property type="match status" value="1"/>
</dbReference>
<evidence type="ECO:0000256" key="1">
    <source>
        <dbReference type="ARBA" id="ARBA00001974"/>
    </source>
</evidence>
<keyword evidence="8 12" id="KW-0274">FAD</keyword>
<dbReference type="InterPro" id="IPR037099">
    <property type="entry name" value="Fum_R/Succ_DH_flav-like_C_sf"/>
</dbReference>
<dbReference type="Gene3D" id="3.90.700.10">
    <property type="entry name" value="Succinate dehydrogenase/fumarate reductase flavoprotein, catalytic domain"/>
    <property type="match status" value="1"/>
</dbReference>
<dbReference type="AlphaFoldDB" id="A0A1W1ZEI6"/>
<reference evidence="15 16" key="1">
    <citation type="submission" date="2017-04" db="EMBL/GenBank/DDBJ databases">
        <authorList>
            <person name="Afonso C.L."/>
            <person name="Miller P.J."/>
            <person name="Scott M.A."/>
            <person name="Spackman E."/>
            <person name="Goraichik I."/>
            <person name="Dimitrov K.M."/>
            <person name="Suarez D.L."/>
            <person name="Swayne D.E."/>
        </authorList>
    </citation>
    <scope>NUCLEOTIDE SEQUENCE [LARGE SCALE GENOMIC DNA]</scope>
    <source>
        <strain evidence="15 16">DSM 12816</strain>
    </source>
</reference>
<dbReference type="UniPathway" id="UPA00253">
    <property type="reaction ID" value="UER00326"/>
</dbReference>
<dbReference type="GO" id="GO:0033765">
    <property type="term" value="F:steroid dehydrogenase activity, acting on the CH-CH group of donors"/>
    <property type="evidence" value="ECO:0007669"/>
    <property type="project" value="UniProtKB-ARBA"/>
</dbReference>
<dbReference type="Proteomes" id="UP000192790">
    <property type="component" value="Unassembled WGS sequence"/>
</dbReference>
<sequence>MRYVFSGDLKIQKTSRYDVLIVGAGLAGLYTALHVSPDLKCAVLSKEGIDISNSWLAQGGIAAAVAKDDRPRFHYQDTLVAGAGLCDKKAVQVLVDEGPGDIHTLMSLHVPFDLDEEGDLQITREGGHNRNRVVHAGGDATGRETVKVLAALAGQRPNISFLEHTFFVDILTGGPGGPVTGALIFRDGAFELVSTRKIVICTGGIGQVYLHSTNPAVATGDGIAAAMRAGAKLRNMEFIQFHPTGLWSPHPEDRAFLISEAVRGEGGLLKNKDGTRFMVGVHELCELAPRDIVARAIVREMAKTGTDHVFLDITSKPEQALAARFPTIYNECLRRGINIARDYIPVFPVQHYLMGGIQTDLNGMTNISGLYACGEAAYTGVHGANRLASNSMLECLVFGRRAAMHIDKNIEREQSAPLPVLPQAAPRQAGNLDYKALRRKIQVTMNDYGYVIRTKAGLTEALAVVSGILEQLRQCCDNSKEYYEVYNVALVAQSILEAALARRESVGAHYRED</sequence>
<dbReference type="Gene3D" id="3.50.50.60">
    <property type="entry name" value="FAD/NAD(P)-binding domain"/>
    <property type="match status" value="1"/>
</dbReference>
<organism evidence="15 16">
    <name type="scientific">Papillibacter cinnamivorans DSM 12816</name>
    <dbReference type="NCBI Taxonomy" id="1122930"/>
    <lineage>
        <taxon>Bacteria</taxon>
        <taxon>Bacillati</taxon>
        <taxon>Bacillota</taxon>
        <taxon>Clostridia</taxon>
        <taxon>Eubacteriales</taxon>
        <taxon>Oscillospiraceae</taxon>
        <taxon>Papillibacter</taxon>
    </lineage>
</organism>
<evidence type="ECO:0000256" key="7">
    <source>
        <dbReference type="ARBA" id="ARBA00022642"/>
    </source>
</evidence>
<dbReference type="PANTHER" id="PTHR42716:SF2">
    <property type="entry name" value="L-ASPARTATE OXIDASE, CHLOROPLASTIC"/>
    <property type="match status" value="1"/>
</dbReference>
<evidence type="ECO:0000256" key="9">
    <source>
        <dbReference type="ARBA" id="ARBA00023002"/>
    </source>
</evidence>
<dbReference type="Pfam" id="PF02910">
    <property type="entry name" value="Succ_DH_flav_C"/>
    <property type="match status" value="1"/>
</dbReference>
<comment type="pathway">
    <text evidence="2 12">Cofactor biosynthesis; NAD(+) biosynthesis; iminoaspartate from L-aspartate (oxidase route): step 1/1.</text>
</comment>
<dbReference type="SUPFAM" id="SSF46977">
    <property type="entry name" value="Succinate dehydrogenase/fumarate reductase flavoprotein C-terminal domain"/>
    <property type="match status" value="1"/>
</dbReference>
<evidence type="ECO:0000256" key="12">
    <source>
        <dbReference type="RuleBase" id="RU362049"/>
    </source>
</evidence>
<accession>A0A1W1ZEI6</accession>
<evidence type="ECO:0000256" key="6">
    <source>
        <dbReference type="ARBA" id="ARBA00022630"/>
    </source>
</evidence>
<protein>
    <recommendedName>
        <fullName evidence="5 11">L-aspartate oxidase</fullName>
        <ecNumber evidence="4 11">1.4.3.16</ecNumber>
    </recommendedName>
</protein>
<evidence type="ECO:0000256" key="2">
    <source>
        <dbReference type="ARBA" id="ARBA00004950"/>
    </source>
</evidence>
<comment type="catalytic activity">
    <reaction evidence="10">
        <text>L-aspartate + O2 = iminosuccinate + H2O2</text>
        <dbReference type="Rhea" id="RHEA:25876"/>
        <dbReference type="ChEBI" id="CHEBI:15379"/>
        <dbReference type="ChEBI" id="CHEBI:16240"/>
        <dbReference type="ChEBI" id="CHEBI:29991"/>
        <dbReference type="ChEBI" id="CHEBI:77875"/>
        <dbReference type="EC" id="1.4.3.16"/>
    </reaction>
    <physiologicalReaction direction="left-to-right" evidence="10">
        <dbReference type="Rhea" id="RHEA:25877"/>
    </physiologicalReaction>
</comment>
<dbReference type="InterPro" id="IPR005288">
    <property type="entry name" value="NadB"/>
</dbReference>
<dbReference type="InterPro" id="IPR003953">
    <property type="entry name" value="FAD-dep_OxRdtase_2_FAD-bd"/>
</dbReference>
<dbReference type="GO" id="GO:0034628">
    <property type="term" value="P:'de novo' NAD+ biosynthetic process from L-aspartate"/>
    <property type="evidence" value="ECO:0007669"/>
    <property type="project" value="TreeGrafter"/>
</dbReference>
<evidence type="ECO:0000259" key="14">
    <source>
        <dbReference type="Pfam" id="PF02910"/>
    </source>
</evidence>
<proteinExistence type="inferred from homology"/>
<evidence type="ECO:0000256" key="11">
    <source>
        <dbReference type="NCBIfam" id="TIGR00551"/>
    </source>
</evidence>
<evidence type="ECO:0000259" key="13">
    <source>
        <dbReference type="Pfam" id="PF00890"/>
    </source>
</evidence>
<dbReference type="InterPro" id="IPR015939">
    <property type="entry name" value="Fum_Rdtase/Succ_DH_flav-like_C"/>
</dbReference>
<dbReference type="InterPro" id="IPR036188">
    <property type="entry name" value="FAD/NAD-bd_sf"/>
</dbReference>